<reference evidence="1" key="1">
    <citation type="submission" date="2019-12" db="EMBL/GenBank/DDBJ databases">
        <title>Genome sequencing and annotation of Brassica cretica.</title>
        <authorList>
            <person name="Studholme D.J."/>
            <person name="Sarris P."/>
        </authorList>
    </citation>
    <scope>NUCLEOTIDE SEQUENCE</scope>
    <source>
        <strain evidence="1">PFS-109/04</strain>
        <tissue evidence="1">Leaf</tissue>
    </source>
</reference>
<evidence type="ECO:0000313" key="1">
    <source>
        <dbReference type="EMBL" id="KAF3555874.1"/>
    </source>
</evidence>
<organism evidence="1 2">
    <name type="scientific">Brassica cretica</name>
    <name type="common">Mustard</name>
    <dbReference type="NCBI Taxonomy" id="69181"/>
    <lineage>
        <taxon>Eukaryota</taxon>
        <taxon>Viridiplantae</taxon>
        <taxon>Streptophyta</taxon>
        <taxon>Embryophyta</taxon>
        <taxon>Tracheophyta</taxon>
        <taxon>Spermatophyta</taxon>
        <taxon>Magnoliopsida</taxon>
        <taxon>eudicotyledons</taxon>
        <taxon>Gunneridae</taxon>
        <taxon>Pentapetalae</taxon>
        <taxon>rosids</taxon>
        <taxon>malvids</taxon>
        <taxon>Brassicales</taxon>
        <taxon>Brassicaceae</taxon>
        <taxon>Brassiceae</taxon>
        <taxon>Brassica</taxon>
    </lineage>
</organism>
<sequence>MLSTLSTLVILGPDGNTRHSNVAEAVKHYGCLAYPFTPEKLWRYYGKNFFYPLKLLNIFYVDLNKTFKLLTIFDVDTLAAQNLITKTQLTFDQALFALPVTQHENLINALSRVQKFTGEVEILWTSTVEHLIWELREWAQMELRHVLV</sequence>
<evidence type="ECO:0000313" key="2">
    <source>
        <dbReference type="Proteomes" id="UP000712600"/>
    </source>
</evidence>
<dbReference type="AlphaFoldDB" id="A0A8S9QSQ2"/>
<gene>
    <name evidence="1" type="ORF">F2Q69_00013321</name>
</gene>
<name>A0A8S9QSQ2_BRACR</name>
<dbReference type="EMBL" id="QGKX02000996">
    <property type="protein sequence ID" value="KAF3555874.1"/>
    <property type="molecule type" value="Genomic_DNA"/>
</dbReference>
<protein>
    <submittedName>
        <fullName evidence="1">Uncharacterized protein</fullName>
    </submittedName>
</protein>
<proteinExistence type="predicted"/>
<comment type="caution">
    <text evidence="1">The sequence shown here is derived from an EMBL/GenBank/DDBJ whole genome shotgun (WGS) entry which is preliminary data.</text>
</comment>
<dbReference type="Proteomes" id="UP000712600">
    <property type="component" value="Unassembled WGS sequence"/>
</dbReference>
<accession>A0A8S9QSQ2</accession>